<accession>A0A517TDM4</accession>
<evidence type="ECO:0000259" key="2">
    <source>
        <dbReference type="Pfam" id="PF18722"/>
    </source>
</evidence>
<sequence length="310" mass="35470">MDQDLLTLSFRDYQNEALKTDTTIIESKEDIKNLMVPLLGIAGETGTLLTEFKKWLRDGDRYRPFRDQVSEELGDILWYLANIASKWELDLEEIANENLAKVHEIWGDSSGGRVGLFGPDLHRYDTGFPSDQKLPREIRVEFCVDVNQDGQKQLKLISGGRQLGDPLTDNSHFDDGYRYHDVFHLTNMILLNWSPVMRKLLNCKRKANSQIDEVEDGARAGIIEEAISAVTFGYAERYCLFEGATSVGYDLIRTVREMAKPFEVRDRIASEWQHSILEGFRIWRLMIKNEGGVFIGNADAHTIDYELPSS</sequence>
<evidence type="ECO:0000313" key="4">
    <source>
        <dbReference type="Proteomes" id="UP000319976"/>
    </source>
</evidence>
<organism evidence="3 4">
    <name type="scientific">Calycomorphotria hydatis</name>
    <dbReference type="NCBI Taxonomy" id="2528027"/>
    <lineage>
        <taxon>Bacteria</taxon>
        <taxon>Pseudomonadati</taxon>
        <taxon>Planctomycetota</taxon>
        <taxon>Planctomycetia</taxon>
        <taxon>Planctomycetales</taxon>
        <taxon>Planctomycetaceae</taxon>
        <taxon>Calycomorphotria</taxon>
    </lineage>
</organism>
<dbReference type="GO" id="GO:0016787">
    <property type="term" value="F:hydrolase activity"/>
    <property type="evidence" value="ECO:0007669"/>
    <property type="project" value="UniProtKB-KW"/>
</dbReference>
<feature type="domain" description="NTP pyrophosphohydrolase MazG-like" evidence="1">
    <location>
        <begin position="66"/>
        <end position="103"/>
    </location>
</feature>
<keyword evidence="4" id="KW-1185">Reference proteome</keyword>
<dbReference type="SUPFAM" id="SSF101386">
    <property type="entry name" value="all-alpha NTP pyrophosphatases"/>
    <property type="match status" value="1"/>
</dbReference>
<dbReference type="Pfam" id="PF18722">
    <property type="entry name" value="MazG_C"/>
    <property type="match status" value="1"/>
</dbReference>
<dbReference type="KEGG" id="chya:V22_37460"/>
<dbReference type="CDD" id="cd11541">
    <property type="entry name" value="NTP-PPase_u4"/>
    <property type="match status" value="1"/>
</dbReference>
<dbReference type="RefSeq" id="WP_145265595.1">
    <property type="nucleotide sequence ID" value="NZ_CP036316.1"/>
</dbReference>
<reference evidence="3 4" key="1">
    <citation type="submission" date="2019-02" db="EMBL/GenBank/DDBJ databases">
        <title>Deep-cultivation of Planctomycetes and their phenomic and genomic characterization uncovers novel biology.</title>
        <authorList>
            <person name="Wiegand S."/>
            <person name="Jogler M."/>
            <person name="Boedeker C."/>
            <person name="Pinto D."/>
            <person name="Vollmers J."/>
            <person name="Rivas-Marin E."/>
            <person name="Kohn T."/>
            <person name="Peeters S.H."/>
            <person name="Heuer A."/>
            <person name="Rast P."/>
            <person name="Oberbeckmann S."/>
            <person name="Bunk B."/>
            <person name="Jeske O."/>
            <person name="Meyerdierks A."/>
            <person name="Storesund J.E."/>
            <person name="Kallscheuer N."/>
            <person name="Luecker S."/>
            <person name="Lage O.M."/>
            <person name="Pohl T."/>
            <person name="Merkel B.J."/>
            <person name="Hornburger P."/>
            <person name="Mueller R.-W."/>
            <person name="Bruemmer F."/>
            <person name="Labrenz M."/>
            <person name="Spormann A.M."/>
            <person name="Op den Camp H."/>
            <person name="Overmann J."/>
            <person name="Amann R."/>
            <person name="Jetten M.S.M."/>
            <person name="Mascher T."/>
            <person name="Medema M.H."/>
            <person name="Devos D.P."/>
            <person name="Kaster A.-K."/>
            <person name="Ovreas L."/>
            <person name="Rohde M."/>
            <person name="Galperin M.Y."/>
            <person name="Jogler C."/>
        </authorList>
    </citation>
    <scope>NUCLEOTIDE SEQUENCE [LARGE SCALE GENOMIC DNA]</scope>
    <source>
        <strain evidence="3 4">V22</strain>
    </source>
</reference>
<proteinExistence type="predicted"/>
<dbReference type="Gene3D" id="1.10.287.1080">
    <property type="entry name" value="MazG-like"/>
    <property type="match status" value="1"/>
</dbReference>
<feature type="domain" description="MazG C-terminal" evidence="2">
    <location>
        <begin position="121"/>
        <end position="306"/>
    </location>
</feature>
<dbReference type="OrthoDB" id="350573at2"/>
<evidence type="ECO:0000259" key="1">
    <source>
        <dbReference type="Pfam" id="PF03819"/>
    </source>
</evidence>
<dbReference type="AlphaFoldDB" id="A0A517TDM4"/>
<dbReference type="InterPro" id="IPR011379">
    <property type="entry name" value="MazG-related_GP37"/>
</dbReference>
<protein>
    <submittedName>
        <fullName evidence="3">MazG nucleotide pyrophosphohydrolase domain protein</fullName>
    </submittedName>
</protein>
<name>A0A517TDM4_9PLAN</name>
<dbReference type="Proteomes" id="UP000319976">
    <property type="component" value="Chromosome"/>
</dbReference>
<dbReference type="Pfam" id="PF03819">
    <property type="entry name" value="MazG"/>
    <property type="match status" value="1"/>
</dbReference>
<dbReference type="InterPro" id="IPR004518">
    <property type="entry name" value="MazG-like_dom"/>
</dbReference>
<keyword evidence="3" id="KW-0378">Hydrolase</keyword>
<evidence type="ECO:0000313" key="3">
    <source>
        <dbReference type="EMBL" id="QDT66478.1"/>
    </source>
</evidence>
<dbReference type="EMBL" id="CP036316">
    <property type="protein sequence ID" value="QDT66478.1"/>
    <property type="molecule type" value="Genomic_DNA"/>
</dbReference>
<dbReference type="InterPro" id="IPR041407">
    <property type="entry name" value="MazG_C"/>
</dbReference>
<gene>
    <name evidence="3" type="ORF">V22_37460</name>
</gene>